<dbReference type="EMBL" id="JACIES010000007">
    <property type="protein sequence ID" value="MBB4026888.1"/>
    <property type="molecule type" value="Genomic_DNA"/>
</dbReference>
<keyword evidence="2" id="KW-1185">Reference proteome</keyword>
<evidence type="ECO:0000313" key="2">
    <source>
        <dbReference type="Proteomes" id="UP000546007"/>
    </source>
</evidence>
<protein>
    <recommendedName>
        <fullName evidence="3">DUF4843 domain-containing protein</fullName>
    </recommendedName>
</protein>
<reference evidence="1 2" key="1">
    <citation type="submission" date="2020-08" db="EMBL/GenBank/DDBJ databases">
        <title>Genomic Encyclopedia of Type Strains, Phase IV (KMG-IV): sequencing the most valuable type-strain genomes for metagenomic binning, comparative biology and taxonomic classification.</title>
        <authorList>
            <person name="Goeker M."/>
        </authorList>
    </citation>
    <scope>NUCLEOTIDE SEQUENCE [LARGE SCALE GENOMIC DNA]</scope>
    <source>
        <strain evidence="1 2">DSM 105721</strain>
    </source>
</reference>
<gene>
    <name evidence="1" type="ORF">GGR14_002691</name>
</gene>
<accession>A0A7W6HXM6</accession>
<dbReference type="OrthoDB" id="1098539at2"/>
<sequence length="191" mass="21149">MKKLFIVLVVGLMLAACTREEVDVFSLEDNYIYFPYDNGTTLATSMVPGDSIYYFYNKSSLTVKSAQQRDTFYFEVRAAGLAKSVDRQIKIVPWSCEVSGFTEAVEGVNYVPFDDPEMVKNLVLPADSVQVKIPVIVTYDPSIAGTAKSFIVGLKLIDSGDLRVMGTNFNITVVDKAARTHACVRFNQSSL</sequence>
<organism evidence="1 2">
    <name type="scientific">Butyricimonas faecihominis</name>
    <dbReference type="NCBI Taxonomy" id="1472416"/>
    <lineage>
        <taxon>Bacteria</taxon>
        <taxon>Pseudomonadati</taxon>
        <taxon>Bacteroidota</taxon>
        <taxon>Bacteroidia</taxon>
        <taxon>Bacteroidales</taxon>
        <taxon>Odoribacteraceae</taxon>
        <taxon>Butyricimonas</taxon>
    </lineage>
</organism>
<comment type="caution">
    <text evidence="1">The sequence shown here is derived from an EMBL/GenBank/DDBJ whole genome shotgun (WGS) entry which is preliminary data.</text>
</comment>
<proteinExistence type="predicted"/>
<evidence type="ECO:0008006" key="3">
    <source>
        <dbReference type="Google" id="ProtNLM"/>
    </source>
</evidence>
<name>A0A7W6HXM6_9BACT</name>
<dbReference type="AlphaFoldDB" id="A0A7W6HXM6"/>
<dbReference type="Proteomes" id="UP000546007">
    <property type="component" value="Unassembled WGS sequence"/>
</dbReference>
<dbReference type="GeneID" id="93102304"/>
<dbReference type="RefSeq" id="WP_124318215.1">
    <property type="nucleotide sequence ID" value="NZ_AP028155.1"/>
</dbReference>
<dbReference type="PROSITE" id="PS51257">
    <property type="entry name" value="PROKAR_LIPOPROTEIN"/>
    <property type="match status" value="1"/>
</dbReference>
<evidence type="ECO:0000313" key="1">
    <source>
        <dbReference type="EMBL" id="MBB4026888.1"/>
    </source>
</evidence>